<proteinExistence type="predicted"/>
<dbReference type="EMBL" id="CP000513">
    <property type="protein sequence ID" value="ABQ13531.1"/>
    <property type="molecule type" value="Genomic_DNA"/>
</dbReference>
<protein>
    <submittedName>
        <fullName evidence="1">Uncharacterized protein</fullName>
    </submittedName>
</protein>
<accession>A5EVC8</accession>
<evidence type="ECO:0000313" key="1">
    <source>
        <dbReference type="EMBL" id="ABQ13531.1"/>
    </source>
</evidence>
<keyword evidence="2" id="KW-1185">Reference proteome</keyword>
<evidence type="ECO:0000313" key="2">
    <source>
        <dbReference type="Proteomes" id="UP000000248"/>
    </source>
</evidence>
<dbReference type="AlphaFoldDB" id="A5EVC8"/>
<dbReference type="STRING" id="246195.DNO_0621"/>
<reference evidence="1 2" key="1">
    <citation type="journal article" date="2007" name="Nat. Biotechnol.">
        <title>Genome sequence and identification of candidate vaccine antigens from the animal pathogen Dichelobacter nodosus.</title>
        <authorList>
            <person name="Myers G.S."/>
            <person name="Parker D."/>
            <person name="Al-Hasani K."/>
            <person name="Kennan R.M."/>
            <person name="Seemann T."/>
            <person name="Ren Q."/>
            <person name="Badger J.H."/>
            <person name="Selengut J.D."/>
            <person name="Deboy R.T."/>
            <person name="Tettelin H."/>
            <person name="Boyce J.D."/>
            <person name="McCarl V.P."/>
            <person name="Han X."/>
            <person name="Nelson W.C."/>
            <person name="Madupu R."/>
            <person name="Mohamoud Y."/>
            <person name="Holley T."/>
            <person name="Fedorova N."/>
            <person name="Khouri H."/>
            <person name="Bottomley S.P."/>
            <person name="Whittington R.J."/>
            <person name="Adler B."/>
            <person name="Songer J.G."/>
            <person name="Rood J.I."/>
            <person name="Paulsen I.T."/>
        </authorList>
    </citation>
    <scope>NUCLEOTIDE SEQUENCE [LARGE SCALE GENOMIC DNA]</scope>
    <source>
        <strain evidence="1 2">VCS1703A</strain>
    </source>
</reference>
<dbReference type="HOGENOM" id="CLU_3024823_0_0_6"/>
<gene>
    <name evidence="1" type="ordered locus">DNO_0621</name>
</gene>
<sequence>MQKKPLSKGLFLWCRPVKIKISAAFKTDFFRPLKCGQNIIIFLLKQRVIKGKDYE</sequence>
<name>A5EVC8_DICNV</name>
<dbReference type="KEGG" id="dno:DNO_0621"/>
<dbReference type="Proteomes" id="UP000000248">
    <property type="component" value="Chromosome"/>
</dbReference>
<organism evidence="1 2">
    <name type="scientific">Dichelobacter nodosus (strain VCS1703A)</name>
    <dbReference type="NCBI Taxonomy" id="246195"/>
    <lineage>
        <taxon>Bacteria</taxon>
        <taxon>Pseudomonadati</taxon>
        <taxon>Pseudomonadota</taxon>
        <taxon>Gammaproteobacteria</taxon>
        <taxon>Cardiobacteriales</taxon>
        <taxon>Cardiobacteriaceae</taxon>
        <taxon>Dichelobacter</taxon>
    </lineage>
</organism>